<dbReference type="EMBL" id="JBHLUH010000064">
    <property type="protein sequence ID" value="MFC0532109.1"/>
    <property type="molecule type" value="Genomic_DNA"/>
</dbReference>
<reference evidence="3 4" key="1">
    <citation type="submission" date="2024-09" db="EMBL/GenBank/DDBJ databases">
        <authorList>
            <person name="Sun Q."/>
            <person name="Mori K."/>
        </authorList>
    </citation>
    <scope>NUCLEOTIDE SEQUENCE [LARGE SCALE GENOMIC DNA]</scope>
    <source>
        <strain evidence="3 4">TBRC 3947</strain>
    </source>
</reference>
<keyword evidence="2" id="KW-1133">Transmembrane helix</keyword>
<feature type="region of interest" description="Disordered" evidence="1">
    <location>
        <begin position="177"/>
        <end position="258"/>
    </location>
</feature>
<evidence type="ECO:0000313" key="4">
    <source>
        <dbReference type="Proteomes" id="UP001589867"/>
    </source>
</evidence>
<feature type="transmembrane region" description="Helical" evidence="2">
    <location>
        <begin position="136"/>
        <end position="157"/>
    </location>
</feature>
<keyword evidence="2" id="KW-0472">Membrane</keyword>
<dbReference type="RefSeq" id="WP_377257639.1">
    <property type="nucleotide sequence ID" value="NZ_JBHLUH010000064.1"/>
</dbReference>
<sequence>MAAFAVAVIAANWLTSTFRLVPVGFGLTATAGTIAAGFTLLARDVVHDLAGRRAVLVCIPVGAGLSAATAGPHLAFASAAAFAVAELADLLVYQPLRQRGFLRAVLASNMIGAPLDSIVFLTHAGLPVWSALASQMWVKTVATIVPVAAVLAARALLRHRLRPARREAIRVGRLGLIATPAGGSPPGPASTGSPTTPATPATIPATTGTAPGWAATPPTPNGAGSPPPPTLSATPPPRWPGPRRCSPASATPATQSPW</sequence>
<comment type="caution">
    <text evidence="3">The sequence shown here is derived from an EMBL/GenBank/DDBJ whole genome shotgun (WGS) entry which is preliminary data.</text>
</comment>
<feature type="compositionally biased region" description="Pro residues" evidence="1">
    <location>
        <begin position="217"/>
        <end position="240"/>
    </location>
</feature>
<feature type="compositionally biased region" description="Polar residues" evidence="1">
    <location>
        <begin position="248"/>
        <end position="258"/>
    </location>
</feature>
<feature type="transmembrane region" description="Helical" evidence="2">
    <location>
        <begin position="54"/>
        <end position="70"/>
    </location>
</feature>
<proteinExistence type="predicted"/>
<feature type="transmembrane region" description="Helical" evidence="2">
    <location>
        <begin position="20"/>
        <end position="42"/>
    </location>
</feature>
<keyword evidence="2" id="KW-0812">Transmembrane</keyword>
<evidence type="ECO:0000256" key="2">
    <source>
        <dbReference type="SAM" id="Phobius"/>
    </source>
</evidence>
<dbReference type="Pfam" id="PF02592">
    <property type="entry name" value="Vut_1"/>
    <property type="match status" value="1"/>
</dbReference>
<keyword evidence="4" id="KW-1185">Reference proteome</keyword>
<gene>
    <name evidence="3" type="ORF">ACFFIA_31110</name>
</gene>
<feature type="compositionally biased region" description="Low complexity" evidence="1">
    <location>
        <begin position="189"/>
        <end position="216"/>
    </location>
</feature>
<evidence type="ECO:0000313" key="3">
    <source>
        <dbReference type="EMBL" id="MFC0532109.1"/>
    </source>
</evidence>
<name>A0ABV6MC88_9ACTN</name>
<dbReference type="InterPro" id="IPR003744">
    <property type="entry name" value="YhhQ"/>
</dbReference>
<dbReference type="Proteomes" id="UP001589867">
    <property type="component" value="Unassembled WGS sequence"/>
</dbReference>
<protein>
    <submittedName>
        <fullName evidence="3">VUT family protein</fullName>
    </submittedName>
</protein>
<organism evidence="3 4">
    <name type="scientific">Phytohabitans kaempferiae</name>
    <dbReference type="NCBI Taxonomy" id="1620943"/>
    <lineage>
        <taxon>Bacteria</taxon>
        <taxon>Bacillati</taxon>
        <taxon>Actinomycetota</taxon>
        <taxon>Actinomycetes</taxon>
        <taxon>Micromonosporales</taxon>
        <taxon>Micromonosporaceae</taxon>
    </lineage>
</organism>
<accession>A0ABV6MC88</accession>
<evidence type="ECO:0000256" key="1">
    <source>
        <dbReference type="SAM" id="MobiDB-lite"/>
    </source>
</evidence>